<dbReference type="AlphaFoldDB" id="A0AA88A027"/>
<comment type="caution">
    <text evidence="2">The sequence shown here is derived from an EMBL/GenBank/DDBJ whole genome shotgun (WGS) entry which is preliminary data.</text>
</comment>
<evidence type="ECO:0000313" key="3">
    <source>
        <dbReference type="Proteomes" id="UP001187192"/>
    </source>
</evidence>
<sequence length="105" mass="12154">MMCGQGHDSRISGMGRVHDETEIMAKPNFAKVMAQLYRQIMEQQTLINNLQANRKRKEVQADPLVQQPMQYRGVQATTNHEPLCLRFKRMKPKDFNSSIDHLVAQ</sequence>
<reference evidence="2" key="1">
    <citation type="submission" date="2023-07" db="EMBL/GenBank/DDBJ databases">
        <title>draft genome sequence of fig (Ficus carica).</title>
        <authorList>
            <person name="Takahashi T."/>
            <person name="Nishimura K."/>
        </authorList>
    </citation>
    <scope>NUCLEOTIDE SEQUENCE</scope>
</reference>
<dbReference type="Proteomes" id="UP001187192">
    <property type="component" value="Unassembled WGS sequence"/>
</dbReference>
<dbReference type="EMBL" id="BTGU01000015">
    <property type="protein sequence ID" value="GMN43085.1"/>
    <property type="molecule type" value="Genomic_DNA"/>
</dbReference>
<accession>A0AA88A027</accession>
<evidence type="ECO:0000256" key="1">
    <source>
        <dbReference type="SAM" id="Coils"/>
    </source>
</evidence>
<protein>
    <submittedName>
        <fullName evidence="2">Uncharacterized protein</fullName>
    </submittedName>
</protein>
<organism evidence="2 3">
    <name type="scientific">Ficus carica</name>
    <name type="common">Common fig</name>
    <dbReference type="NCBI Taxonomy" id="3494"/>
    <lineage>
        <taxon>Eukaryota</taxon>
        <taxon>Viridiplantae</taxon>
        <taxon>Streptophyta</taxon>
        <taxon>Embryophyta</taxon>
        <taxon>Tracheophyta</taxon>
        <taxon>Spermatophyta</taxon>
        <taxon>Magnoliopsida</taxon>
        <taxon>eudicotyledons</taxon>
        <taxon>Gunneridae</taxon>
        <taxon>Pentapetalae</taxon>
        <taxon>rosids</taxon>
        <taxon>fabids</taxon>
        <taxon>Rosales</taxon>
        <taxon>Moraceae</taxon>
        <taxon>Ficeae</taxon>
        <taxon>Ficus</taxon>
    </lineage>
</organism>
<gene>
    <name evidence="2" type="ORF">TIFTF001_012302</name>
</gene>
<name>A0AA88A027_FICCA</name>
<keyword evidence="3" id="KW-1185">Reference proteome</keyword>
<evidence type="ECO:0000313" key="2">
    <source>
        <dbReference type="EMBL" id="GMN43085.1"/>
    </source>
</evidence>
<feature type="coiled-coil region" evidence="1">
    <location>
        <begin position="33"/>
        <end position="60"/>
    </location>
</feature>
<keyword evidence="1" id="KW-0175">Coiled coil</keyword>
<proteinExistence type="predicted"/>